<dbReference type="GO" id="GO:0003677">
    <property type="term" value="F:DNA binding"/>
    <property type="evidence" value="ECO:0007669"/>
    <property type="project" value="UniProtKB-KW"/>
</dbReference>
<keyword evidence="6" id="KW-0460">Magnesium</keyword>
<organism evidence="13 14">
    <name type="scientific">Candidatus Amesbacteria bacterium GW2011_GWA2_42_12</name>
    <dbReference type="NCBI Taxonomy" id="1618356"/>
    <lineage>
        <taxon>Bacteria</taxon>
        <taxon>Candidatus Amesiibacteriota</taxon>
    </lineage>
</organism>
<dbReference type="Gene3D" id="1.10.290.10">
    <property type="entry name" value="Topoisomerase I, domain 4"/>
    <property type="match status" value="1"/>
</dbReference>
<dbReference type="PROSITE" id="PS50880">
    <property type="entry name" value="TOPRIM"/>
    <property type="match status" value="1"/>
</dbReference>
<dbReference type="GO" id="GO:0006265">
    <property type="term" value="P:DNA topological change"/>
    <property type="evidence" value="ECO:0007669"/>
    <property type="project" value="UniProtKB-UniRule"/>
</dbReference>
<evidence type="ECO:0000313" key="14">
    <source>
        <dbReference type="Proteomes" id="UP000034160"/>
    </source>
</evidence>
<dbReference type="CDD" id="cd03363">
    <property type="entry name" value="TOPRIM_TopoIA_TopoI"/>
    <property type="match status" value="1"/>
</dbReference>
<dbReference type="Pfam" id="PF01396">
    <property type="entry name" value="Zn_ribbon_Top1"/>
    <property type="match status" value="2"/>
</dbReference>
<dbReference type="InterPro" id="IPR000380">
    <property type="entry name" value="Topo_IA"/>
</dbReference>
<evidence type="ECO:0000256" key="1">
    <source>
        <dbReference type="ARBA" id="ARBA00000213"/>
    </source>
</evidence>
<feature type="domain" description="Toprim" evidence="11">
    <location>
        <begin position="5"/>
        <end position="128"/>
    </location>
</feature>
<keyword evidence="3" id="KW-0479">Metal-binding</keyword>
<dbReference type="CDD" id="cd00186">
    <property type="entry name" value="TOP1Ac"/>
    <property type="match status" value="1"/>
</dbReference>
<keyword evidence="4" id="KW-0863">Zinc-finger</keyword>
<dbReference type="SMART" id="SM00493">
    <property type="entry name" value="TOPRIM"/>
    <property type="match status" value="1"/>
</dbReference>
<dbReference type="PROSITE" id="PS52039">
    <property type="entry name" value="TOPO_IA_2"/>
    <property type="match status" value="1"/>
</dbReference>
<gene>
    <name evidence="10" type="primary">topA</name>
    <name evidence="13" type="ORF">UU93_C0003G0022</name>
</gene>
<dbReference type="InterPro" id="IPR005733">
    <property type="entry name" value="TopoI_bac-type"/>
</dbReference>
<feature type="site" description="Interaction with DNA" evidence="10">
    <location>
        <position position="158"/>
    </location>
</feature>
<dbReference type="InterPro" id="IPR013498">
    <property type="entry name" value="Topo_IA_Znf"/>
</dbReference>
<dbReference type="EMBL" id="LCCN01000003">
    <property type="protein sequence ID" value="KKS33014.1"/>
    <property type="molecule type" value="Genomic_DNA"/>
</dbReference>
<dbReference type="AlphaFoldDB" id="A0A0G0Y8H7"/>
<comment type="function">
    <text evidence="10">Releases the supercoiling and torsional tension of DNA, which is introduced during the DNA replication and transcription, by transiently cleaving and rejoining one strand of the DNA duplex. Introduces a single-strand break via transesterification at a target site in duplex DNA. The scissile phosphodiester is attacked by the catalytic tyrosine of the enzyme, resulting in the formation of a DNA-(5'-phosphotyrosyl)-enzyme intermediate and the expulsion of a 3'-OH DNA strand. The free DNA strand then undergoes passage around the unbroken strand, thus removing DNA supercoils. Finally, in the religation step, the DNA 3'-OH attacks the covalent intermediate to expel the active-site tyrosine and restore the DNA phosphodiester backbone.</text>
</comment>
<name>A0A0G0Y8H7_9BACT</name>
<accession>A0A0G0Y8H7</accession>
<dbReference type="InterPro" id="IPR013497">
    <property type="entry name" value="Topo_IA_cen"/>
</dbReference>
<dbReference type="GO" id="GO:0003917">
    <property type="term" value="F:DNA topoisomerase type I (single strand cut, ATP-independent) activity"/>
    <property type="evidence" value="ECO:0007669"/>
    <property type="project" value="UniProtKB-UniRule"/>
</dbReference>
<dbReference type="STRING" id="1618356.UU93_C0003G0022"/>
<dbReference type="InterPro" id="IPR013826">
    <property type="entry name" value="Topo_IA_cen_sub3"/>
</dbReference>
<dbReference type="InterPro" id="IPR006171">
    <property type="entry name" value="TOPRIM_dom"/>
</dbReference>
<feature type="domain" description="Topo IA-type catalytic" evidence="12">
    <location>
        <begin position="144"/>
        <end position="569"/>
    </location>
</feature>
<evidence type="ECO:0000256" key="4">
    <source>
        <dbReference type="ARBA" id="ARBA00022771"/>
    </source>
</evidence>
<evidence type="ECO:0000256" key="6">
    <source>
        <dbReference type="ARBA" id="ARBA00022842"/>
    </source>
</evidence>
<feature type="site" description="Interaction with DNA" evidence="10">
    <location>
        <position position="300"/>
    </location>
</feature>
<proteinExistence type="inferred from homology"/>
<evidence type="ECO:0000256" key="8">
    <source>
        <dbReference type="ARBA" id="ARBA00023125"/>
    </source>
</evidence>
<dbReference type="SUPFAM" id="SSF57783">
    <property type="entry name" value="Zinc beta-ribbon"/>
    <property type="match status" value="1"/>
</dbReference>
<feature type="site" description="Interaction with DNA" evidence="10">
    <location>
        <position position="154"/>
    </location>
</feature>
<dbReference type="InterPro" id="IPR023406">
    <property type="entry name" value="Topo_IA_AS"/>
</dbReference>
<dbReference type="GO" id="GO:0005694">
    <property type="term" value="C:chromosome"/>
    <property type="evidence" value="ECO:0007669"/>
    <property type="project" value="InterPro"/>
</dbReference>
<reference evidence="13 14" key="1">
    <citation type="journal article" date="2015" name="Nature">
        <title>rRNA introns, odd ribosomes, and small enigmatic genomes across a large radiation of phyla.</title>
        <authorList>
            <person name="Brown C.T."/>
            <person name="Hug L.A."/>
            <person name="Thomas B.C."/>
            <person name="Sharon I."/>
            <person name="Castelle C.J."/>
            <person name="Singh A."/>
            <person name="Wilkins M.J."/>
            <person name="Williams K.H."/>
            <person name="Banfield J.F."/>
        </authorList>
    </citation>
    <scope>NUCLEOTIDE SEQUENCE [LARGE SCALE GENOMIC DNA]</scope>
</reference>
<comment type="catalytic activity">
    <reaction evidence="1 10">
        <text>ATP-independent breakage of single-stranded DNA, followed by passage and rejoining.</text>
        <dbReference type="EC" id="5.6.2.1"/>
    </reaction>
</comment>
<protein>
    <recommendedName>
        <fullName evidence="10">DNA topoisomerase 1</fullName>
        <ecNumber evidence="10">5.6.2.1</ecNumber>
    </recommendedName>
    <alternativeName>
        <fullName evidence="10">DNA topoisomerase I</fullName>
    </alternativeName>
</protein>
<evidence type="ECO:0000259" key="12">
    <source>
        <dbReference type="PROSITE" id="PS52039"/>
    </source>
</evidence>
<evidence type="ECO:0000256" key="7">
    <source>
        <dbReference type="ARBA" id="ARBA00023029"/>
    </source>
</evidence>
<dbReference type="Pfam" id="PF01751">
    <property type="entry name" value="Toprim"/>
    <property type="match status" value="1"/>
</dbReference>
<dbReference type="InterPro" id="IPR013825">
    <property type="entry name" value="Topo_IA_cen_sub2"/>
</dbReference>
<evidence type="ECO:0000256" key="10">
    <source>
        <dbReference type="HAMAP-Rule" id="MF_00952"/>
    </source>
</evidence>
<dbReference type="Gene3D" id="2.70.20.10">
    <property type="entry name" value="Topoisomerase I, domain 3"/>
    <property type="match status" value="1"/>
</dbReference>
<feature type="site" description="Interaction with DNA" evidence="10">
    <location>
        <position position="494"/>
    </location>
</feature>
<evidence type="ECO:0000256" key="9">
    <source>
        <dbReference type="ARBA" id="ARBA00023235"/>
    </source>
</evidence>
<evidence type="ECO:0000256" key="3">
    <source>
        <dbReference type="ARBA" id="ARBA00022723"/>
    </source>
</evidence>
<dbReference type="InterPro" id="IPR028612">
    <property type="entry name" value="Topoisom_1_IA"/>
</dbReference>
<feature type="site" description="Interaction with DNA" evidence="10">
    <location>
        <position position="155"/>
    </location>
</feature>
<dbReference type="EC" id="5.6.2.1" evidence="10"/>
<dbReference type="InterPro" id="IPR013824">
    <property type="entry name" value="Topo_IA_cen_sub1"/>
</dbReference>
<keyword evidence="7 10" id="KW-0799">Topoisomerase</keyword>
<evidence type="ECO:0000256" key="2">
    <source>
        <dbReference type="ARBA" id="ARBA00009446"/>
    </source>
</evidence>
<dbReference type="NCBIfam" id="TIGR01051">
    <property type="entry name" value="topA_bact"/>
    <property type="match status" value="1"/>
</dbReference>
<dbReference type="HAMAP" id="MF_00952">
    <property type="entry name" value="Topoisom_1_prok"/>
    <property type="match status" value="1"/>
</dbReference>
<dbReference type="Gene3D" id="1.10.460.10">
    <property type="entry name" value="Topoisomerase I, domain 2"/>
    <property type="match status" value="1"/>
</dbReference>
<dbReference type="InterPro" id="IPR023405">
    <property type="entry name" value="Topo_IA_core_domain"/>
</dbReference>
<comment type="similarity">
    <text evidence="2 10">Belongs to the type IA topoisomerase family.</text>
</comment>
<evidence type="ECO:0000313" key="13">
    <source>
        <dbReference type="EMBL" id="KKS33014.1"/>
    </source>
</evidence>
<dbReference type="SUPFAM" id="SSF56712">
    <property type="entry name" value="Prokaryotic type I DNA topoisomerase"/>
    <property type="match status" value="1"/>
</dbReference>
<evidence type="ECO:0000259" key="11">
    <source>
        <dbReference type="PROSITE" id="PS50880"/>
    </source>
</evidence>
<keyword evidence="9 10" id="KW-0413">Isomerase</keyword>
<keyword evidence="8 10" id="KW-0238">DNA-binding</keyword>
<dbReference type="GO" id="GO:0008270">
    <property type="term" value="F:zinc ion binding"/>
    <property type="evidence" value="ECO:0007669"/>
    <property type="project" value="UniProtKB-KW"/>
</dbReference>
<feature type="active site" description="O-(5'-phospho-DNA)-tyrosine intermediate" evidence="10">
    <location>
        <position position="298"/>
    </location>
</feature>
<dbReference type="Proteomes" id="UP000034160">
    <property type="component" value="Unassembled WGS sequence"/>
</dbReference>
<dbReference type="PATRIC" id="fig|1618356.3.peg.212"/>
<dbReference type="Gene3D" id="3.40.50.140">
    <property type="match status" value="1"/>
</dbReference>
<keyword evidence="5" id="KW-0862">Zinc</keyword>
<dbReference type="InterPro" id="IPR003602">
    <property type="entry name" value="Topo_IA_DNA-bd_dom"/>
</dbReference>
<feature type="site" description="Interaction with DNA" evidence="10">
    <location>
        <position position="163"/>
    </location>
</feature>
<evidence type="ECO:0000256" key="5">
    <source>
        <dbReference type="ARBA" id="ARBA00022833"/>
    </source>
</evidence>
<dbReference type="InterPro" id="IPR034149">
    <property type="entry name" value="TOPRIM_TopoI"/>
</dbReference>
<sequence length="682" mass="77556">MVKYMDLILVESPTKAKTLTKFLGDGYVVEATMGHIRDLPTKKIGIKIEQESGRAGGYKFEPEYMQTAKQKQRTDEIKKLSKETDTIYLATDPDREGEAIAFHVAELLKGSKSQITNHKFQRIVFHEITKHAIDEALKNPKNIDMPLVEAQQARRILDRLVGYKLSPMLWKKVRRGLSAGRVQSVALRLIVEREREIGAFKPQEFWEILVMLNAQDSMLKVKLTSEIKSQKEAEKTEKDLLNTEYRVLNIEKKEFKRTPSAPFTTSTLQQTAANRLGWSAKKTMQIAQNLYEEGFITYHRTDSTNIAVEATQMVKEFIVDSFGKEYALETPRLYKTKDKVAQEAHEAIRPTSMQTLAFSVQENRDQQKLYDLIWKRFVACQMAEVLGSTTTVKVKAGDYLLQARGETINFMGWQKVYEKQLMTTNDDSMTTNDNLILPDLKEGEELNFISLEKMQKFTQGPARYNDASLIKALEEMGIGRPSTYAPTISTILDRQYVEKEDLPAGRQGKRFLPTSLGIAVNDFLVTNFSDIVDYKFTAEMEEKLDDIANGDKKWIPVLSEFWGPFSTKLAAVGDTAERVKIEVESTGEKCPKCKEGDMIVRIGKFGRFLSCSRFPECDFKGNYQNKTGQKCEKCLDGDVIIRKTRTGRTFYGCSNYPKCDFASWTRPSSRDGGTTAGQGKPK</sequence>
<feature type="site" description="Interaction with DNA" evidence="10">
    <location>
        <position position="35"/>
    </location>
</feature>
<dbReference type="PRINTS" id="PR00417">
    <property type="entry name" value="PRTPISMRASEI"/>
</dbReference>
<dbReference type="SMART" id="SM00436">
    <property type="entry name" value="TOP1Bc"/>
    <property type="match status" value="1"/>
</dbReference>
<dbReference type="Pfam" id="PF01131">
    <property type="entry name" value="Topoisom_bac"/>
    <property type="match status" value="1"/>
</dbReference>
<feature type="site" description="Interaction with DNA" evidence="10">
    <location>
        <position position="170"/>
    </location>
</feature>
<feature type="region of interest" description="Interaction with DNA" evidence="10">
    <location>
        <begin position="178"/>
        <end position="183"/>
    </location>
</feature>
<dbReference type="Gene3D" id="3.30.65.10">
    <property type="entry name" value="Bacterial Topoisomerase I, domain 1"/>
    <property type="match status" value="2"/>
</dbReference>
<dbReference type="PROSITE" id="PS00396">
    <property type="entry name" value="TOPO_IA_1"/>
    <property type="match status" value="1"/>
</dbReference>
<dbReference type="InterPro" id="IPR003601">
    <property type="entry name" value="Topo_IA_2"/>
</dbReference>
<comment type="subunit">
    <text evidence="10">Monomer.</text>
</comment>
<dbReference type="SMART" id="SM00437">
    <property type="entry name" value="TOP1Ac"/>
    <property type="match status" value="1"/>
</dbReference>
<dbReference type="PANTHER" id="PTHR42785">
    <property type="entry name" value="DNA TOPOISOMERASE, TYPE IA, CORE"/>
    <property type="match status" value="1"/>
</dbReference>
<comment type="caution">
    <text evidence="13">The sequence shown here is derived from an EMBL/GenBank/DDBJ whole genome shotgun (WGS) entry which is preliminary data.</text>
</comment>
<dbReference type="PANTHER" id="PTHR42785:SF1">
    <property type="entry name" value="DNA TOPOISOMERASE"/>
    <property type="match status" value="1"/>
</dbReference>